<protein>
    <recommendedName>
        <fullName evidence="2">dUTP diphosphatase</fullName>
        <ecNumber evidence="2">3.6.1.23</ecNumber>
    </recommendedName>
</protein>
<dbReference type="CDD" id="cd07557">
    <property type="entry name" value="trimeric_dUTPase"/>
    <property type="match status" value="1"/>
</dbReference>
<dbReference type="Pfam" id="PF00692">
    <property type="entry name" value="dUTPase"/>
    <property type="match status" value="2"/>
</dbReference>
<keyword evidence="3" id="KW-0378">Hydrolase</keyword>
<feature type="domain" description="dUTPase-like" evidence="6">
    <location>
        <begin position="12"/>
        <end position="95"/>
    </location>
</feature>
<dbReference type="SUPFAM" id="SSF51283">
    <property type="entry name" value="dUTPase-like"/>
    <property type="match status" value="1"/>
</dbReference>
<comment type="caution">
    <text evidence="7">The sequence shown here is derived from an EMBL/GenBank/DDBJ whole genome shotgun (WGS) entry which is preliminary data.</text>
</comment>
<evidence type="ECO:0000256" key="2">
    <source>
        <dbReference type="ARBA" id="ARBA00012379"/>
    </source>
</evidence>
<sequence>MIKVGFKKLADDAILPARAHYSDSGFDLFANEDVIIDPGETIVVKTGIAINLPDGYEAQVRPRSGVTSKTKLRVQLGTIDNSYTGEICILVDNIHNGRMPNGAFHRYGFYINGSATRDTEIYGSYVIRKGDKLAQLVIQKLPEVHAYEIEKLPETERGSNGFGSSGY</sequence>
<keyword evidence="8" id="KW-1185">Reference proteome</keyword>
<dbReference type="PANTHER" id="PTHR11241">
    <property type="entry name" value="DEOXYURIDINE 5'-TRIPHOSPHATE NUCLEOTIDOHYDROLASE"/>
    <property type="match status" value="1"/>
</dbReference>
<accession>A0A917XZF1</accession>
<dbReference type="InterPro" id="IPR033704">
    <property type="entry name" value="dUTPase_trimeric"/>
</dbReference>
<dbReference type="GO" id="GO:0006226">
    <property type="term" value="P:dUMP biosynthetic process"/>
    <property type="evidence" value="ECO:0007669"/>
    <property type="project" value="InterPro"/>
</dbReference>
<dbReference type="GO" id="GO:0000287">
    <property type="term" value="F:magnesium ion binding"/>
    <property type="evidence" value="ECO:0007669"/>
    <property type="project" value="InterPro"/>
</dbReference>
<dbReference type="PANTHER" id="PTHR11241:SF0">
    <property type="entry name" value="DEOXYURIDINE 5'-TRIPHOSPHATE NUCLEOTIDOHYDROLASE"/>
    <property type="match status" value="1"/>
</dbReference>
<comment type="catalytic activity">
    <reaction evidence="5">
        <text>dUTP + H2O = dUMP + diphosphate + H(+)</text>
        <dbReference type="Rhea" id="RHEA:10248"/>
        <dbReference type="ChEBI" id="CHEBI:15377"/>
        <dbReference type="ChEBI" id="CHEBI:15378"/>
        <dbReference type="ChEBI" id="CHEBI:33019"/>
        <dbReference type="ChEBI" id="CHEBI:61555"/>
        <dbReference type="ChEBI" id="CHEBI:246422"/>
        <dbReference type="EC" id="3.6.1.23"/>
    </reaction>
</comment>
<dbReference type="GO" id="GO:0046081">
    <property type="term" value="P:dUTP catabolic process"/>
    <property type="evidence" value="ECO:0007669"/>
    <property type="project" value="InterPro"/>
</dbReference>
<evidence type="ECO:0000256" key="1">
    <source>
        <dbReference type="ARBA" id="ARBA00006581"/>
    </source>
</evidence>
<feature type="domain" description="dUTPase-like" evidence="6">
    <location>
        <begin position="126"/>
        <end position="166"/>
    </location>
</feature>
<evidence type="ECO:0000313" key="7">
    <source>
        <dbReference type="EMBL" id="GGN59409.1"/>
    </source>
</evidence>
<organism evidence="7 8">
    <name type="scientific">Oceanobacillus indicireducens</name>
    <dbReference type="NCBI Taxonomy" id="1004261"/>
    <lineage>
        <taxon>Bacteria</taxon>
        <taxon>Bacillati</taxon>
        <taxon>Bacillota</taxon>
        <taxon>Bacilli</taxon>
        <taxon>Bacillales</taxon>
        <taxon>Bacillaceae</taxon>
        <taxon>Oceanobacillus</taxon>
    </lineage>
</organism>
<dbReference type="Gene3D" id="2.70.40.10">
    <property type="match status" value="1"/>
</dbReference>
<gene>
    <name evidence="7" type="ORF">GCM10007971_22490</name>
</gene>
<dbReference type="Proteomes" id="UP000624041">
    <property type="component" value="Unassembled WGS sequence"/>
</dbReference>
<evidence type="ECO:0000313" key="8">
    <source>
        <dbReference type="Proteomes" id="UP000624041"/>
    </source>
</evidence>
<evidence type="ECO:0000259" key="6">
    <source>
        <dbReference type="Pfam" id="PF00692"/>
    </source>
</evidence>
<evidence type="ECO:0000256" key="5">
    <source>
        <dbReference type="ARBA" id="ARBA00047686"/>
    </source>
</evidence>
<reference evidence="7" key="1">
    <citation type="journal article" date="2014" name="Int. J. Syst. Evol. Microbiol.">
        <title>Complete genome sequence of Corynebacterium casei LMG S-19264T (=DSM 44701T), isolated from a smear-ripened cheese.</title>
        <authorList>
            <consortium name="US DOE Joint Genome Institute (JGI-PGF)"/>
            <person name="Walter F."/>
            <person name="Albersmeier A."/>
            <person name="Kalinowski J."/>
            <person name="Ruckert C."/>
        </authorList>
    </citation>
    <scope>NUCLEOTIDE SEQUENCE</scope>
    <source>
        <strain evidence="7">JCM 17251</strain>
    </source>
</reference>
<proteinExistence type="inferred from homology"/>
<dbReference type="AlphaFoldDB" id="A0A917XZF1"/>
<dbReference type="InterPro" id="IPR008181">
    <property type="entry name" value="dUTPase"/>
</dbReference>
<comment type="similarity">
    <text evidence="1">Belongs to the dUTPase family.</text>
</comment>
<dbReference type="GO" id="GO:0004170">
    <property type="term" value="F:dUTP diphosphatase activity"/>
    <property type="evidence" value="ECO:0007669"/>
    <property type="project" value="UniProtKB-EC"/>
</dbReference>
<dbReference type="RefSeq" id="WP_188857384.1">
    <property type="nucleotide sequence ID" value="NZ_BMOS01000014.1"/>
</dbReference>
<dbReference type="EC" id="3.6.1.23" evidence="2"/>
<keyword evidence="4" id="KW-0546">Nucleotide metabolism</keyword>
<dbReference type="EMBL" id="BMOS01000014">
    <property type="protein sequence ID" value="GGN59409.1"/>
    <property type="molecule type" value="Genomic_DNA"/>
</dbReference>
<evidence type="ECO:0000256" key="3">
    <source>
        <dbReference type="ARBA" id="ARBA00022801"/>
    </source>
</evidence>
<reference evidence="7" key="2">
    <citation type="submission" date="2020-09" db="EMBL/GenBank/DDBJ databases">
        <authorList>
            <person name="Sun Q."/>
            <person name="Ohkuma M."/>
        </authorList>
    </citation>
    <scope>NUCLEOTIDE SEQUENCE</scope>
    <source>
        <strain evidence="7">JCM 17251</strain>
    </source>
</reference>
<name>A0A917XZF1_9BACI</name>
<evidence type="ECO:0000256" key="4">
    <source>
        <dbReference type="ARBA" id="ARBA00023080"/>
    </source>
</evidence>
<dbReference type="InterPro" id="IPR036157">
    <property type="entry name" value="dUTPase-like_sf"/>
</dbReference>
<dbReference type="InterPro" id="IPR029054">
    <property type="entry name" value="dUTPase-like"/>
</dbReference>